<name>X1VBI9_9ZZZZ</name>
<comment type="caution">
    <text evidence="1">The sequence shown here is derived from an EMBL/GenBank/DDBJ whole genome shotgun (WGS) entry which is preliminary data.</text>
</comment>
<reference evidence="1" key="1">
    <citation type="journal article" date="2014" name="Front. Microbiol.">
        <title>High frequency of phylogenetically diverse reductive dehalogenase-homologous genes in deep subseafloor sedimentary metagenomes.</title>
        <authorList>
            <person name="Kawai M."/>
            <person name="Futagami T."/>
            <person name="Toyoda A."/>
            <person name="Takaki Y."/>
            <person name="Nishi S."/>
            <person name="Hori S."/>
            <person name="Arai W."/>
            <person name="Tsubouchi T."/>
            <person name="Morono Y."/>
            <person name="Uchiyama I."/>
            <person name="Ito T."/>
            <person name="Fujiyama A."/>
            <person name="Inagaki F."/>
            <person name="Takami H."/>
        </authorList>
    </citation>
    <scope>NUCLEOTIDE SEQUENCE</scope>
    <source>
        <strain evidence="1">Expedition CK06-06</strain>
    </source>
</reference>
<feature type="non-terminal residue" evidence="1">
    <location>
        <position position="1"/>
    </location>
</feature>
<organism evidence="1">
    <name type="scientific">marine sediment metagenome</name>
    <dbReference type="NCBI Taxonomy" id="412755"/>
    <lineage>
        <taxon>unclassified sequences</taxon>
        <taxon>metagenomes</taxon>
        <taxon>ecological metagenomes</taxon>
    </lineage>
</organism>
<dbReference type="AlphaFoldDB" id="X1VBI9"/>
<evidence type="ECO:0000313" key="1">
    <source>
        <dbReference type="EMBL" id="GAJ14407.1"/>
    </source>
</evidence>
<dbReference type="EMBL" id="BARW01028588">
    <property type="protein sequence ID" value="GAJ14407.1"/>
    <property type="molecule type" value="Genomic_DNA"/>
</dbReference>
<accession>X1VBI9</accession>
<proteinExistence type="predicted"/>
<protein>
    <submittedName>
        <fullName evidence="1">Uncharacterized protein</fullName>
    </submittedName>
</protein>
<sequence>IRLNRHELDDSLCKVSLQIRLFSLELSLDFSDI</sequence>
<gene>
    <name evidence="1" type="ORF">S12H4_46122</name>
</gene>